<protein>
    <submittedName>
        <fullName evidence="1">Uncharacterized protein</fullName>
    </submittedName>
</protein>
<sequence>MAALRMGSALDVLAQPVLPRGRRCSCATTPSNERLAQVKVAVGPVGNVAEHSFTVKRKLGALSTIIVVTIAKPLGIVFELSKVVNRRIFVAELIPNGNADRAARVNKLFEGKSSSRESKYGRIIYGGGVNVGDLLLATTAVNVEVDLFGLRAPRRIITFFDAENRTWAETMGAIQSSFVADGPVTLVLERES</sequence>
<evidence type="ECO:0000313" key="2">
    <source>
        <dbReference type="Proteomes" id="UP000825935"/>
    </source>
</evidence>
<reference evidence="1" key="1">
    <citation type="submission" date="2021-08" db="EMBL/GenBank/DDBJ databases">
        <title>WGS assembly of Ceratopteris richardii.</title>
        <authorList>
            <person name="Marchant D.B."/>
            <person name="Chen G."/>
            <person name="Jenkins J."/>
            <person name="Shu S."/>
            <person name="Leebens-Mack J."/>
            <person name="Grimwood J."/>
            <person name="Schmutz J."/>
            <person name="Soltis P."/>
            <person name="Soltis D."/>
            <person name="Chen Z.-H."/>
        </authorList>
    </citation>
    <scope>NUCLEOTIDE SEQUENCE</scope>
    <source>
        <strain evidence="1">Whitten #5841</strain>
        <tissue evidence="1">Leaf</tissue>
    </source>
</reference>
<evidence type="ECO:0000313" key="1">
    <source>
        <dbReference type="EMBL" id="KAH7422862.1"/>
    </source>
</evidence>
<accession>A0A8T2TJP4</accession>
<keyword evidence="2" id="KW-1185">Reference proteome</keyword>
<dbReference type="AlphaFoldDB" id="A0A8T2TJP4"/>
<dbReference type="OrthoDB" id="1912722at2759"/>
<gene>
    <name evidence="1" type="ORF">KP509_12G029300</name>
</gene>
<dbReference type="EMBL" id="CM035417">
    <property type="protein sequence ID" value="KAH7422862.1"/>
    <property type="molecule type" value="Genomic_DNA"/>
</dbReference>
<dbReference type="OMA" id="RGWSETM"/>
<name>A0A8T2TJP4_CERRI</name>
<dbReference type="Proteomes" id="UP000825935">
    <property type="component" value="Chromosome 12"/>
</dbReference>
<proteinExistence type="predicted"/>
<comment type="caution">
    <text evidence="1">The sequence shown here is derived from an EMBL/GenBank/DDBJ whole genome shotgun (WGS) entry which is preliminary data.</text>
</comment>
<organism evidence="1 2">
    <name type="scientific">Ceratopteris richardii</name>
    <name type="common">Triangle waterfern</name>
    <dbReference type="NCBI Taxonomy" id="49495"/>
    <lineage>
        <taxon>Eukaryota</taxon>
        <taxon>Viridiplantae</taxon>
        <taxon>Streptophyta</taxon>
        <taxon>Embryophyta</taxon>
        <taxon>Tracheophyta</taxon>
        <taxon>Polypodiopsida</taxon>
        <taxon>Polypodiidae</taxon>
        <taxon>Polypodiales</taxon>
        <taxon>Pteridineae</taxon>
        <taxon>Pteridaceae</taxon>
        <taxon>Parkerioideae</taxon>
        <taxon>Ceratopteris</taxon>
    </lineage>
</organism>